<evidence type="ECO:0000313" key="1">
    <source>
        <dbReference type="EMBL" id="PYC75124.1"/>
    </source>
</evidence>
<evidence type="ECO:0008006" key="3">
    <source>
        <dbReference type="Google" id="ProtNLM"/>
    </source>
</evidence>
<accession>A0A318NP76</accession>
<proteinExistence type="predicted"/>
<reference evidence="1 2" key="1">
    <citation type="submission" date="2018-03" db="EMBL/GenBank/DDBJ databases">
        <title>Bioinformatic expansion and discovery of thiopeptide antibiotics.</title>
        <authorList>
            <person name="Schwalen C.J."/>
            <person name="Hudson G.A."/>
            <person name="Mitchell D.A."/>
        </authorList>
    </citation>
    <scope>NUCLEOTIDE SEQUENCE [LARGE SCALE GENOMIC DNA]</scope>
    <source>
        <strain evidence="1 2">NRRL 8041</strain>
    </source>
</reference>
<organism evidence="1 2">
    <name type="scientific">Micromonospora arborensis</name>
    <dbReference type="NCBI Taxonomy" id="2116518"/>
    <lineage>
        <taxon>Bacteria</taxon>
        <taxon>Bacillati</taxon>
        <taxon>Actinomycetota</taxon>
        <taxon>Actinomycetes</taxon>
        <taxon>Micromonosporales</taxon>
        <taxon>Micromonosporaceae</taxon>
        <taxon>Micromonospora</taxon>
    </lineage>
</organism>
<keyword evidence="2" id="KW-1185">Reference proteome</keyword>
<dbReference type="GO" id="GO:0016491">
    <property type="term" value="F:oxidoreductase activity"/>
    <property type="evidence" value="ECO:0007669"/>
    <property type="project" value="InterPro"/>
</dbReference>
<dbReference type="InterPro" id="IPR009078">
    <property type="entry name" value="Ferritin-like_SF"/>
</dbReference>
<dbReference type="InterPro" id="IPR012348">
    <property type="entry name" value="RNR-like"/>
</dbReference>
<comment type="caution">
    <text evidence="1">The sequence shown here is derived from an EMBL/GenBank/DDBJ whole genome shotgun (WGS) entry which is preliminary data.</text>
</comment>
<dbReference type="OrthoDB" id="5500270at2"/>
<dbReference type="RefSeq" id="WP_110562333.1">
    <property type="nucleotide sequence ID" value="NZ_PYBV01000005.1"/>
</dbReference>
<dbReference type="EMBL" id="PYBV01000005">
    <property type="protein sequence ID" value="PYC75124.1"/>
    <property type="molecule type" value="Genomic_DNA"/>
</dbReference>
<evidence type="ECO:0000313" key="2">
    <source>
        <dbReference type="Proteomes" id="UP000248333"/>
    </source>
</evidence>
<dbReference type="Gene3D" id="1.10.620.20">
    <property type="entry name" value="Ribonucleotide Reductase, subunit A"/>
    <property type="match status" value="1"/>
</dbReference>
<dbReference type="CDD" id="cd00657">
    <property type="entry name" value="Ferritin_like"/>
    <property type="match status" value="1"/>
</dbReference>
<sequence length="405" mass="44114">MSAAPGADVEVHLGDLGFGRGAHLLVQRALAGLPPGGRLAVSGRDPALPVHLPAWCRVRGHRVEWPDLGDRSELVAVVVRGTADDDRWFGAERAGPALPSALSSRPPARWGLGARGALLEAGGPEARFDLDDRDLVWADVAPHLYAQAAARQWDPQTAVPWDDPFALPADVEAAVVQVMTYLVENEQAALVVPARFVGRIHPHFREVVQLLAVQMADEARHMEVFSRRALLRGAELGTSSAGGRQSLFTLVAESDFALASFLLSVLGEGSFVDLLSFLHQNAPDPVTRQVCWLAMQDERRHVVFGMAHLEHQAQLDPLLRDRLRAAIHRRHDALVDTAGLNADVFDALVVLAAGGWHPDDVSAGFDRVQALQHAMDQGRQRRLVRLGFRPDEAAALSALHTRNFM</sequence>
<dbReference type="SUPFAM" id="SSF47240">
    <property type="entry name" value="Ferritin-like"/>
    <property type="match status" value="1"/>
</dbReference>
<dbReference type="AlphaFoldDB" id="A0A318NP76"/>
<gene>
    <name evidence="1" type="ORF">C7C45_04420</name>
</gene>
<dbReference type="Proteomes" id="UP000248333">
    <property type="component" value="Unassembled WGS sequence"/>
</dbReference>
<dbReference type="InterPro" id="IPR036868">
    <property type="entry name" value="TusA-like_sf"/>
</dbReference>
<name>A0A318NP76_9ACTN</name>
<dbReference type="SUPFAM" id="SSF64307">
    <property type="entry name" value="SirA-like"/>
    <property type="match status" value="1"/>
</dbReference>
<protein>
    <recommendedName>
        <fullName evidence="3">Ferritin-like domain-containing protein</fullName>
    </recommendedName>
</protein>
<dbReference type="Gene3D" id="3.30.110.40">
    <property type="entry name" value="TusA-like domain"/>
    <property type="match status" value="1"/>
</dbReference>